<gene>
    <name evidence="2" type="ORF">JCM19231_754</name>
</gene>
<dbReference type="SUPFAM" id="SSF109635">
    <property type="entry name" value="DnaK suppressor protein DksA, alpha-hairpin domain"/>
    <property type="match status" value="1"/>
</dbReference>
<accession>A0A0B8NLX1</accession>
<evidence type="ECO:0000256" key="1">
    <source>
        <dbReference type="PROSITE-ProRule" id="PRU00510"/>
    </source>
</evidence>
<dbReference type="Gene3D" id="1.20.120.910">
    <property type="entry name" value="DksA, coiled-coil domain"/>
    <property type="match status" value="1"/>
</dbReference>
<dbReference type="PROSITE" id="PS51128">
    <property type="entry name" value="ZF_DKSA_2"/>
    <property type="match status" value="1"/>
</dbReference>
<dbReference type="AlphaFoldDB" id="A0A0B8NLX1"/>
<dbReference type="RefSeq" id="WP_261835070.1">
    <property type="nucleotide sequence ID" value="NZ_AP024881.1"/>
</dbReference>
<evidence type="ECO:0000313" key="2">
    <source>
        <dbReference type="EMBL" id="GAM55690.1"/>
    </source>
</evidence>
<feature type="zinc finger region" description="dksA C4-type" evidence="1">
    <location>
        <begin position="94"/>
        <end position="118"/>
    </location>
</feature>
<organism evidence="2 3">
    <name type="scientific">Vibrio ishigakensis</name>
    <dbReference type="NCBI Taxonomy" id="1481914"/>
    <lineage>
        <taxon>Bacteria</taxon>
        <taxon>Pseudomonadati</taxon>
        <taxon>Pseudomonadota</taxon>
        <taxon>Gammaproteobacteria</taxon>
        <taxon>Vibrionales</taxon>
        <taxon>Vibrionaceae</taxon>
        <taxon>Vibrio</taxon>
    </lineage>
</organism>
<comment type="caution">
    <text evidence="2">The sequence shown here is derived from an EMBL/GenBank/DDBJ whole genome shotgun (WGS) entry which is preliminary data.</text>
</comment>
<dbReference type="Proteomes" id="UP000031671">
    <property type="component" value="Unassembled WGS sequence"/>
</dbReference>
<dbReference type="InterPro" id="IPR037187">
    <property type="entry name" value="DnaK_N"/>
</dbReference>
<dbReference type="EMBL" id="BBRZ01000017">
    <property type="protein sequence ID" value="GAM55690.1"/>
    <property type="molecule type" value="Genomic_DNA"/>
</dbReference>
<sequence>MPYHAHPDAELSNEELEQLALLLKEKLVFLLNQEKELKQAITQKQDCSIIDMADSARLKDESIRATSLYQGNQELLIQVRDAMARLDSGQYGVSDKSGEPISFARLKAIPWASTNIED</sequence>
<dbReference type="PANTHER" id="PTHR33823">
    <property type="entry name" value="RNA POLYMERASE-BINDING TRANSCRIPTION FACTOR DKSA-RELATED"/>
    <property type="match status" value="1"/>
</dbReference>
<keyword evidence="3" id="KW-1185">Reference proteome</keyword>
<dbReference type="PANTHER" id="PTHR33823:SF4">
    <property type="entry name" value="GENERAL STRESS PROTEIN 16O"/>
    <property type="match status" value="1"/>
</dbReference>
<reference evidence="2 3" key="2">
    <citation type="submission" date="2015-01" db="EMBL/GenBank/DDBJ databases">
        <authorList>
            <consortium name="NBRP consortium"/>
            <person name="Sawabe T."/>
            <person name="Meirelles P."/>
            <person name="Feng G."/>
            <person name="Sayaka M."/>
            <person name="Hattori M."/>
            <person name="Ohkuma M."/>
        </authorList>
    </citation>
    <scope>NUCLEOTIDE SEQUENCE [LARGE SCALE GENOMIC DNA]</scope>
    <source>
        <strain evidence="3">JCM 19231</strain>
    </source>
</reference>
<name>A0A0B8NLX1_9VIBR</name>
<proteinExistence type="predicted"/>
<protein>
    <submittedName>
        <fullName evidence="2">Uncharacterized protein</fullName>
    </submittedName>
</protein>
<evidence type="ECO:0000313" key="3">
    <source>
        <dbReference type="Proteomes" id="UP000031671"/>
    </source>
</evidence>
<reference evidence="2 3" key="1">
    <citation type="submission" date="2015-01" db="EMBL/GenBank/DDBJ databases">
        <title>Vibrio sp. C1 JCM 19231 whole genome shotgun sequence.</title>
        <authorList>
            <person name="Sawabe T."/>
            <person name="Meirelles P."/>
            <person name="Feng G."/>
            <person name="Sayaka M."/>
            <person name="Hattori M."/>
            <person name="Ohkuma M."/>
        </authorList>
    </citation>
    <scope>NUCLEOTIDE SEQUENCE [LARGE SCALE GENOMIC DNA]</scope>
    <source>
        <strain evidence="3">JCM 19231</strain>
    </source>
</reference>